<sequence>MGWAGCGGPTSGGFGSRYPGPEVEAQCPAHEAEARPVGQEAHLGLAARGLVSLEGLGRVVRGLVGLESLGLGSVQVRVEVDQQYGEHSYPVVPPVGFLVGHVWLTGLK</sequence>
<dbReference type="Proteomes" id="UP000585474">
    <property type="component" value="Unassembled WGS sequence"/>
</dbReference>
<name>A0A7J0GTQ3_9ERIC</name>
<dbReference type="AlphaFoldDB" id="A0A7J0GTQ3"/>
<organism evidence="2 3">
    <name type="scientific">Actinidia rufa</name>
    <dbReference type="NCBI Taxonomy" id="165716"/>
    <lineage>
        <taxon>Eukaryota</taxon>
        <taxon>Viridiplantae</taxon>
        <taxon>Streptophyta</taxon>
        <taxon>Embryophyta</taxon>
        <taxon>Tracheophyta</taxon>
        <taxon>Spermatophyta</taxon>
        <taxon>Magnoliopsida</taxon>
        <taxon>eudicotyledons</taxon>
        <taxon>Gunneridae</taxon>
        <taxon>Pentapetalae</taxon>
        <taxon>asterids</taxon>
        <taxon>Ericales</taxon>
        <taxon>Actinidiaceae</taxon>
        <taxon>Actinidia</taxon>
    </lineage>
</organism>
<evidence type="ECO:0000313" key="3">
    <source>
        <dbReference type="Proteomes" id="UP000585474"/>
    </source>
</evidence>
<comment type="caution">
    <text evidence="2">The sequence shown here is derived from an EMBL/GenBank/DDBJ whole genome shotgun (WGS) entry which is preliminary data.</text>
</comment>
<protein>
    <submittedName>
        <fullName evidence="2">Uncharacterized protein</fullName>
    </submittedName>
</protein>
<keyword evidence="3" id="KW-1185">Reference proteome</keyword>
<proteinExistence type="predicted"/>
<feature type="region of interest" description="Disordered" evidence="1">
    <location>
        <begin position="1"/>
        <end position="22"/>
    </location>
</feature>
<accession>A0A7J0GTQ3</accession>
<feature type="compositionally biased region" description="Gly residues" evidence="1">
    <location>
        <begin position="1"/>
        <end position="15"/>
    </location>
</feature>
<evidence type="ECO:0000313" key="2">
    <source>
        <dbReference type="EMBL" id="GFZ14173.1"/>
    </source>
</evidence>
<reference evidence="2 3" key="1">
    <citation type="submission" date="2019-07" db="EMBL/GenBank/DDBJ databases">
        <title>De Novo Assembly of kiwifruit Actinidia rufa.</title>
        <authorList>
            <person name="Sugita-Konishi S."/>
            <person name="Sato K."/>
            <person name="Mori E."/>
            <person name="Abe Y."/>
            <person name="Kisaki G."/>
            <person name="Hamano K."/>
            <person name="Suezawa K."/>
            <person name="Otani M."/>
            <person name="Fukuda T."/>
            <person name="Manabe T."/>
            <person name="Gomi K."/>
            <person name="Tabuchi M."/>
            <person name="Akimitsu K."/>
            <person name="Kataoka I."/>
        </authorList>
    </citation>
    <scope>NUCLEOTIDE SEQUENCE [LARGE SCALE GENOMIC DNA]</scope>
    <source>
        <strain evidence="3">cv. Fuchu</strain>
    </source>
</reference>
<gene>
    <name evidence="2" type="ORF">Acr_24g0003630</name>
</gene>
<dbReference type="EMBL" id="BJWL01000024">
    <property type="protein sequence ID" value="GFZ14173.1"/>
    <property type="molecule type" value="Genomic_DNA"/>
</dbReference>
<evidence type="ECO:0000256" key="1">
    <source>
        <dbReference type="SAM" id="MobiDB-lite"/>
    </source>
</evidence>